<evidence type="ECO:0000313" key="1">
    <source>
        <dbReference type="EMBL" id="KAJ1940570.1"/>
    </source>
</evidence>
<gene>
    <name evidence="1" type="ORF">FBU59_003772</name>
</gene>
<evidence type="ECO:0000313" key="2">
    <source>
        <dbReference type="Proteomes" id="UP001150603"/>
    </source>
</evidence>
<protein>
    <submittedName>
        <fullName evidence="1">Uncharacterized protein</fullName>
    </submittedName>
</protein>
<dbReference type="Proteomes" id="UP001150603">
    <property type="component" value="Unassembled WGS sequence"/>
</dbReference>
<proteinExistence type="predicted"/>
<reference evidence="1" key="1">
    <citation type="submission" date="2022-07" db="EMBL/GenBank/DDBJ databases">
        <title>Phylogenomic reconstructions and comparative analyses of Kickxellomycotina fungi.</title>
        <authorList>
            <person name="Reynolds N.K."/>
            <person name="Stajich J.E."/>
            <person name="Barry K."/>
            <person name="Grigoriev I.V."/>
            <person name="Crous P."/>
            <person name="Smith M.E."/>
        </authorList>
    </citation>
    <scope>NUCLEOTIDE SEQUENCE</scope>
    <source>
        <strain evidence="1">NRRL 5244</strain>
    </source>
</reference>
<comment type="caution">
    <text evidence="1">The sequence shown here is derived from an EMBL/GenBank/DDBJ whole genome shotgun (WGS) entry which is preliminary data.</text>
</comment>
<name>A0ACC1J7M6_9FUNG</name>
<accession>A0ACC1J7M6</accession>
<keyword evidence="2" id="KW-1185">Reference proteome</keyword>
<sequence length="443" mass="47377">MAAIGTPVTGEYYQPATPHLHSISEAVETGSSWAANNEARQQQQQSRVKKGLFGGFKRVAQAVKTVASTSFEVTRRDSHEPQQQYHQQKQQAVYQQPTPETASYYYNQPEAPDNGFQPPPPPMQQSMSSFAVYAGRRESGSHQQQQQQQQRVDSLHRFGTPPVLSPHPASATQLGMGQQQQQQASKLHSQSVELVRDRAQFGGNATVPTSPALSVEARQLGKEKSSGIGRKYSLFRKRSERREASRRSSQNSVVSGSHSGLTSPANARSRDSSSYEMNADHWRASRQLSGSMVGIDAMAGSAAAVARATPVSPVLATSSLYPLRTRSTTMPLGESPAGSPLLVAPETLKKLDVEITGSPIFDTFPRHSAVYSESGFSESADSGRRQSVATTTGGGAGGSVKAHHRAGSMLFRLATESPAGGSEEASEDGNGGDGVQSVAEKPP</sequence>
<dbReference type="EMBL" id="JANBPW010002506">
    <property type="protein sequence ID" value="KAJ1940570.1"/>
    <property type="molecule type" value="Genomic_DNA"/>
</dbReference>
<feature type="non-terminal residue" evidence="1">
    <location>
        <position position="443"/>
    </location>
</feature>
<organism evidence="1 2">
    <name type="scientific">Linderina macrospora</name>
    <dbReference type="NCBI Taxonomy" id="4868"/>
    <lineage>
        <taxon>Eukaryota</taxon>
        <taxon>Fungi</taxon>
        <taxon>Fungi incertae sedis</taxon>
        <taxon>Zoopagomycota</taxon>
        <taxon>Kickxellomycotina</taxon>
        <taxon>Kickxellomycetes</taxon>
        <taxon>Kickxellales</taxon>
        <taxon>Kickxellaceae</taxon>
        <taxon>Linderina</taxon>
    </lineage>
</organism>